<evidence type="ECO:0000313" key="3">
    <source>
        <dbReference type="Proteomes" id="UP000198951"/>
    </source>
</evidence>
<dbReference type="AlphaFoldDB" id="A0A1H4GA54"/>
<feature type="chain" id="PRO_5011742593" evidence="1">
    <location>
        <begin position="19"/>
        <end position="282"/>
    </location>
</feature>
<dbReference type="STRING" id="150146.SAMN05443667_11915"/>
<keyword evidence="1" id="KW-0732">Signal</keyword>
<dbReference type="OrthoDB" id="1362365at2"/>
<name>A0A1H4GA54_9FLAO</name>
<dbReference type="RefSeq" id="WP_143031889.1">
    <property type="nucleotide sequence ID" value="NZ_FNRD01000019.1"/>
</dbReference>
<dbReference type="EMBL" id="FNRD01000019">
    <property type="protein sequence ID" value="SEB06479.1"/>
    <property type="molecule type" value="Genomic_DNA"/>
</dbReference>
<proteinExistence type="predicted"/>
<evidence type="ECO:0000313" key="2">
    <source>
        <dbReference type="EMBL" id="SEB06479.1"/>
    </source>
</evidence>
<evidence type="ECO:0000256" key="1">
    <source>
        <dbReference type="SAM" id="SignalP"/>
    </source>
</evidence>
<protein>
    <submittedName>
        <fullName evidence="2">Uncharacterized protein</fullName>
    </submittedName>
</protein>
<dbReference type="Proteomes" id="UP000198951">
    <property type="component" value="Unassembled WGS sequence"/>
</dbReference>
<accession>A0A1H4GA54</accession>
<sequence>MKKLILLLLISLSSFAQNDDYSKLNKEDLITKINSKNKEILQLKTIIKETNETFLRELFKNKYVLDTNYFKDTELANDDNTKKFENSTILLNSILADESTSEEDKKLGRKALDFNVNYLTLFQIKKTLFYQKHDEIKVTEAIKNIDNLPLLEEDSKLHKEKTNIKAFLSNYKGNSCALKKQLDQYRTNPDQSTTFKQVYTKLESNPHYKDYPYLIEIIKKIKSNVNLYTADDLGPCEVETAAVPINTSTTENSKTVEKEVNKTDVIKVEKSKPEENKTAKKQ</sequence>
<reference evidence="3" key="1">
    <citation type="submission" date="2016-10" db="EMBL/GenBank/DDBJ databases">
        <authorList>
            <person name="Varghese N."/>
            <person name="Submissions S."/>
        </authorList>
    </citation>
    <scope>NUCLEOTIDE SEQUENCE [LARGE SCALE GENOMIC DNA]</scope>
    <source>
        <strain evidence="3">DSM 22376</strain>
    </source>
</reference>
<gene>
    <name evidence="2" type="ORF">SAMN05443667_11915</name>
</gene>
<organism evidence="2 3">
    <name type="scientific">Flavobacterium gillisiae</name>
    <dbReference type="NCBI Taxonomy" id="150146"/>
    <lineage>
        <taxon>Bacteria</taxon>
        <taxon>Pseudomonadati</taxon>
        <taxon>Bacteroidota</taxon>
        <taxon>Flavobacteriia</taxon>
        <taxon>Flavobacteriales</taxon>
        <taxon>Flavobacteriaceae</taxon>
        <taxon>Flavobacterium</taxon>
    </lineage>
</organism>
<keyword evidence="3" id="KW-1185">Reference proteome</keyword>
<feature type="signal peptide" evidence="1">
    <location>
        <begin position="1"/>
        <end position="18"/>
    </location>
</feature>